<reference evidence="8" key="1">
    <citation type="submission" date="2023-03" db="EMBL/GenBank/DDBJ databases">
        <authorList>
            <person name="Steffen K."/>
            <person name="Cardenas P."/>
        </authorList>
    </citation>
    <scope>NUCLEOTIDE SEQUENCE</scope>
</reference>
<dbReference type="InterPro" id="IPR036318">
    <property type="entry name" value="FAD-bd_PCMH-like_sf"/>
</dbReference>
<dbReference type="CDD" id="cd04590">
    <property type="entry name" value="CBS_pair_CorC_HlyC_assoc"/>
    <property type="match status" value="1"/>
</dbReference>
<dbReference type="PANTHER" id="PTHR22777:SF32">
    <property type="entry name" value="UPF0053 INNER MEMBRANE PROTEIN YFJD"/>
    <property type="match status" value="1"/>
</dbReference>
<name>A0AA35XBV0_GEOBA</name>
<comment type="subcellular location">
    <subcellularLocation>
        <location evidence="1">Cell membrane</location>
        <topology evidence="1">Multi-pass membrane protein</topology>
    </subcellularLocation>
</comment>
<gene>
    <name evidence="8" type="ORF">GBAR_LOCUS24974</name>
</gene>
<dbReference type="InterPro" id="IPR005170">
    <property type="entry name" value="Transptr-assoc_dom"/>
</dbReference>
<dbReference type="GO" id="GO:0005886">
    <property type="term" value="C:plasma membrane"/>
    <property type="evidence" value="ECO:0007669"/>
    <property type="project" value="TreeGrafter"/>
</dbReference>
<keyword evidence="9" id="KW-1185">Reference proteome</keyword>
<keyword evidence="3" id="KW-0472">Membrane</keyword>
<dbReference type="PANTHER" id="PTHR22777">
    <property type="entry name" value="HEMOLYSIN-RELATED"/>
    <property type="match status" value="1"/>
</dbReference>
<evidence type="ECO:0000256" key="5">
    <source>
        <dbReference type="ARBA" id="ARBA00023122"/>
    </source>
</evidence>
<dbReference type="SUPFAM" id="SSF54631">
    <property type="entry name" value="CBS-domain pair"/>
    <property type="match status" value="1"/>
</dbReference>
<proteinExistence type="inferred from homology"/>
<dbReference type="InterPro" id="IPR016169">
    <property type="entry name" value="FAD-bd_PCMH_sub2"/>
</dbReference>
<dbReference type="Proteomes" id="UP001174909">
    <property type="component" value="Unassembled WGS sequence"/>
</dbReference>
<keyword evidence="4" id="KW-0677">Repeat</keyword>
<dbReference type="Gene3D" id="3.30.465.10">
    <property type="match status" value="1"/>
</dbReference>
<dbReference type="Gene3D" id="3.10.580.10">
    <property type="entry name" value="CBS-domain"/>
    <property type="match status" value="1"/>
</dbReference>
<accession>A0AA35XBV0</accession>
<keyword evidence="3" id="KW-1003">Cell membrane</keyword>
<evidence type="ECO:0000259" key="7">
    <source>
        <dbReference type="PROSITE" id="PS51371"/>
    </source>
</evidence>
<dbReference type="Pfam" id="PF00571">
    <property type="entry name" value="CBS"/>
    <property type="match status" value="1"/>
</dbReference>
<evidence type="ECO:0000256" key="3">
    <source>
        <dbReference type="ARBA" id="ARBA00022475"/>
    </source>
</evidence>
<comment type="similarity">
    <text evidence="2">Belongs to the UPF0053 family.</text>
</comment>
<evidence type="ECO:0000256" key="6">
    <source>
        <dbReference type="PROSITE-ProRule" id="PRU00703"/>
    </source>
</evidence>
<sequence>MIDGVVKLSSTTVKDIMVPRPDVVFVSVDAEPDELLDTIAESGHSRLPVYHKTVDDVIGVLYAKDLLGQVVGNGQKANAGKAMRKPYFVPESKRVDELLHEFQRRRSTWRSSWTSMAARPGSPAWRTCWRRSWATYRTSSTTRARRSSSWVRGSTCATRLWLDELADYGLTMALPADEFDTLGGFVFDLFGKIPVIYETKSYGNADFVIQGMEGRRITRVKIVVRREPEGDPQQDRSA</sequence>
<dbReference type="InterPro" id="IPR000644">
    <property type="entry name" value="CBS_dom"/>
</dbReference>
<evidence type="ECO:0000256" key="2">
    <source>
        <dbReference type="ARBA" id="ARBA00006337"/>
    </source>
</evidence>
<evidence type="ECO:0000256" key="4">
    <source>
        <dbReference type="ARBA" id="ARBA00022737"/>
    </source>
</evidence>
<dbReference type="SUPFAM" id="SSF56176">
    <property type="entry name" value="FAD-binding/transporter-associated domain-like"/>
    <property type="match status" value="1"/>
</dbReference>
<feature type="domain" description="CBS" evidence="7">
    <location>
        <begin position="17"/>
        <end position="77"/>
    </location>
</feature>
<evidence type="ECO:0000256" key="1">
    <source>
        <dbReference type="ARBA" id="ARBA00004651"/>
    </source>
</evidence>
<dbReference type="InterPro" id="IPR044751">
    <property type="entry name" value="Ion_transp-like_CBS"/>
</dbReference>
<comment type="caution">
    <text evidence="8">The sequence shown here is derived from an EMBL/GenBank/DDBJ whole genome shotgun (WGS) entry which is preliminary data.</text>
</comment>
<evidence type="ECO:0000313" key="9">
    <source>
        <dbReference type="Proteomes" id="UP001174909"/>
    </source>
</evidence>
<dbReference type="GO" id="GO:0050660">
    <property type="term" value="F:flavin adenine dinucleotide binding"/>
    <property type="evidence" value="ECO:0007669"/>
    <property type="project" value="InterPro"/>
</dbReference>
<organism evidence="8 9">
    <name type="scientific">Geodia barretti</name>
    <name type="common">Barrett's horny sponge</name>
    <dbReference type="NCBI Taxonomy" id="519541"/>
    <lineage>
        <taxon>Eukaryota</taxon>
        <taxon>Metazoa</taxon>
        <taxon>Porifera</taxon>
        <taxon>Demospongiae</taxon>
        <taxon>Heteroscleromorpha</taxon>
        <taxon>Tetractinellida</taxon>
        <taxon>Astrophorina</taxon>
        <taxon>Geodiidae</taxon>
        <taxon>Geodia</taxon>
    </lineage>
</organism>
<evidence type="ECO:0000313" key="8">
    <source>
        <dbReference type="EMBL" id="CAI8045132.1"/>
    </source>
</evidence>
<dbReference type="SMART" id="SM01091">
    <property type="entry name" value="CorC_HlyC"/>
    <property type="match status" value="1"/>
</dbReference>
<dbReference type="PROSITE" id="PS51371">
    <property type="entry name" value="CBS"/>
    <property type="match status" value="1"/>
</dbReference>
<keyword evidence="5 6" id="KW-0129">CBS domain</keyword>
<dbReference type="InterPro" id="IPR046342">
    <property type="entry name" value="CBS_dom_sf"/>
</dbReference>
<dbReference type="AlphaFoldDB" id="A0AA35XBV0"/>
<dbReference type="Pfam" id="PF03471">
    <property type="entry name" value="CorC_HlyC"/>
    <property type="match status" value="1"/>
</dbReference>
<protein>
    <submittedName>
        <fullName evidence="8">Magnesium and cobalt efflux protein CorC</fullName>
    </submittedName>
</protein>
<dbReference type="EMBL" id="CASHTH010003452">
    <property type="protein sequence ID" value="CAI8045132.1"/>
    <property type="molecule type" value="Genomic_DNA"/>
</dbReference>